<dbReference type="Proteomes" id="UP000664169">
    <property type="component" value="Unassembled WGS sequence"/>
</dbReference>
<accession>A0A8H3IL79</accession>
<dbReference type="OrthoDB" id="9451547at2759"/>
<reference evidence="1" key="1">
    <citation type="submission" date="2021-03" db="EMBL/GenBank/DDBJ databases">
        <authorList>
            <person name="Tagirdzhanova G."/>
        </authorList>
    </citation>
    <scope>NUCLEOTIDE SEQUENCE</scope>
</reference>
<gene>
    <name evidence="1" type="ORF">GOMPHAMPRED_001364</name>
</gene>
<evidence type="ECO:0000313" key="1">
    <source>
        <dbReference type="EMBL" id="CAF9917739.1"/>
    </source>
</evidence>
<sequence length="253" mass="28357">MSNRLWIVMRGFVIGTTDIHDQHQWATLTAKGAELLAEMGLLPDITRSQTTDRSKANASGKIIIGLQKPLDVEEPVVIKTAVFQDLLALMLMTTIHRPGEEQPEIKTISFAQNPHSTAKQQPYVAHHAETHSLVKMESSSQGIPYLEQHKLPPLIDTQIQTLERVILQKGQGLTCGTTSCTPTKLEFSARDIRRFELTAQAIQSMIPAYNYEKQGSDDLIDKYSQCISTAQATNWIVGQPREDWEPKSSPDYF</sequence>
<organism evidence="1 2">
    <name type="scientific">Gomphillus americanus</name>
    <dbReference type="NCBI Taxonomy" id="1940652"/>
    <lineage>
        <taxon>Eukaryota</taxon>
        <taxon>Fungi</taxon>
        <taxon>Dikarya</taxon>
        <taxon>Ascomycota</taxon>
        <taxon>Pezizomycotina</taxon>
        <taxon>Lecanoromycetes</taxon>
        <taxon>OSLEUM clade</taxon>
        <taxon>Ostropomycetidae</taxon>
        <taxon>Ostropales</taxon>
        <taxon>Graphidaceae</taxon>
        <taxon>Gomphilloideae</taxon>
        <taxon>Gomphillus</taxon>
    </lineage>
</organism>
<dbReference type="AlphaFoldDB" id="A0A8H3IL79"/>
<evidence type="ECO:0000313" key="2">
    <source>
        <dbReference type="Proteomes" id="UP000664169"/>
    </source>
</evidence>
<protein>
    <submittedName>
        <fullName evidence="1">Uncharacterized protein</fullName>
    </submittedName>
</protein>
<dbReference type="EMBL" id="CAJPDQ010000012">
    <property type="protein sequence ID" value="CAF9917739.1"/>
    <property type="molecule type" value="Genomic_DNA"/>
</dbReference>
<name>A0A8H3IL79_9LECA</name>
<keyword evidence="2" id="KW-1185">Reference proteome</keyword>
<proteinExistence type="predicted"/>
<comment type="caution">
    <text evidence="1">The sequence shown here is derived from an EMBL/GenBank/DDBJ whole genome shotgun (WGS) entry which is preliminary data.</text>
</comment>